<keyword evidence="2" id="KW-0812">Transmembrane</keyword>
<comment type="caution">
    <text evidence="3">The sequence shown here is derived from an EMBL/GenBank/DDBJ whole genome shotgun (WGS) entry which is preliminary data.</text>
</comment>
<keyword evidence="2" id="KW-0472">Membrane</keyword>
<evidence type="ECO:0000256" key="1">
    <source>
        <dbReference type="SAM" id="MobiDB-lite"/>
    </source>
</evidence>
<keyword evidence="2" id="KW-1133">Transmembrane helix</keyword>
<sequence length="179" mass="19479">MSSNDTKTNPKADHGQHNDKQTDERSLLLSLLIFISWVMIIGLLLSLVAYTQASPKQIATDDSSGYYIDLSRKHASGKPDRYSLAFFVPDNSAASQAVPIHSSIAPQAHTCATRGQTIISIANHLLTDYDGLTLQNKTAERRICGAVACVTESKTRHPILLPYSVAHTQKTTQGGHHNA</sequence>
<organism evidence="3 4">
    <name type="scientific">Psychrobacter saeujeotis</name>
    <dbReference type="NCBI Taxonomy" id="3143436"/>
    <lineage>
        <taxon>Bacteria</taxon>
        <taxon>Pseudomonadati</taxon>
        <taxon>Pseudomonadota</taxon>
        <taxon>Gammaproteobacteria</taxon>
        <taxon>Moraxellales</taxon>
        <taxon>Moraxellaceae</taxon>
        <taxon>Psychrobacter</taxon>
    </lineage>
</organism>
<feature type="transmembrane region" description="Helical" evidence="2">
    <location>
        <begin position="27"/>
        <end position="50"/>
    </location>
</feature>
<dbReference type="Proteomes" id="UP001461960">
    <property type="component" value="Unassembled WGS sequence"/>
</dbReference>
<dbReference type="EMBL" id="JBDGHN010000007">
    <property type="protein sequence ID" value="MEN2752308.1"/>
    <property type="molecule type" value="Genomic_DNA"/>
</dbReference>
<reference evidence="3 4" key="1">
    <citation type="submission" date="2024-05" db="EMBL/GenBank/DDBJ databases">
        <authorList>
            <person name="Kim H.-Y."/>
            <person name="Kim E."/>
            <person name="Cai Y."/>
            <person name="Yang S.-M."/>
            <person name="Lee W."/>
        </authorList>
    </citation>
    <scope>NUCLEOTIDE SEQUENCE [LARGE SCALE GENOMIC DNA]</scope>
    <source>
        <strain evidence="3 4">FBL11</strain>
    </source>
</reference>
<evidence type="ECO:0000256" key="2">
    <source>
        <dbReference type="SAM" id="Phobius"/>
    </source>
</evidence>
<dbReference type="RefSeq" id="WP_299221514.1">
    <property type="nucleotide sequence ID" value="NZ_JBDGHN010000007.1"/>
</dbReference>
<proteinExistence type="predicted"/>
<feature type="region of interest" description="Disordered" evidence="1">
    <location>
        <begin position="1"/>
        <end position="20"/>
    </location>
</feature>
<evidence type="ECO:0000313" key="3">
    <source>
        <dbReference type="EMBL" id="MEN2752308.1"/>
    </source>
</evidence>
<evidence type="ECO:0000313" key="4">
    <source>
        <dbReference type="Proteomes" id="UP001461960"/>
    </source>
</evidence>
<feature type="compositionally biased region" description="Basic and acidic residues" evidence="1">
    <location>
        <begin position="8"/>
        <end position="20"/>
    </location>
</feature>
<protein>
    <submittedName>
        <fullName evidence="3">Uncharacterized protein</fullName>
    </submittedName>
</protein>
<gene>
    <name evidence="3" type="ORF">AAIR29_11780</name>
</gene>
<keyword evidence="4" id="KW-1185">Reference proteome</keyword>
<name>A0ABU9XA59_9GAMM</name>
<accession>A0ABU9XA59</accession>